<evidence type="ECO:0000256" key="3">
    <source>
        <dbReference type="ARBA" id="ARBA00022801"/>
    </source>
</evidence>
<evidence type="ECO:0000256" key="2">
    <source>
        <dbReference type="ARBA" id="ARBA00022723"/>
    </source>
</evidence>
<gene>
    <name evidence="6" type="ORF">E8M01_02585</name>
</gene>
<dbReference type="GO" id="GO:0016811">
    <property type="term" value="F:hydrolase activity, acting on carbon-nitrogen (but not peptide) bonds, in linear amides"/>
    <property type="evidence" value="ECO:0007669"/>
    <property type="project" value="TreeGrafter"/>
</dbReference>
<accession>A0A4D7AWI1</accession>
<evidence type="ECO:0000256" key="5">
    <source>
        <dbReference type="ARBA" id="ARBA00024029"/>
    </source>
</evidence>
<keyword evidence="3" id="KW-0378">Hydrolase</keyword>
<evidence type="ECO:0000256" key="4">
    <source>
        <dbReference type="ARBA" id="ARBA00022833"/>
    </source>
</evidence>
<organism evidence="6 7">
    <name type="scientific">Phreatobacter stygius</name>
    <dbReference type="NCBI Taxonomy" id="1940610"/>
    <lineage>
        <taxon>Bacteria</taxon>
        <taxon>Pseudomonadati</taxon>
        <taxon>Pseudomonadota</taxon>
        <taxon>Alphaproteobacteria</taxon>
        <taxon>Hyphomicrobiales</taxon>
        <taxon>Phreatobacteraceae</taxon>
        <taxon>Phreatobacter</taxon>
    </lineage>
</organism>
<protein>
    <submittedName>
        <fullName evidence="6">Creatininase family protein</fullName>
    </submittedName>
</protein>
<dbReference type="Pfam" id="PF02633">
    <property type="entry name" value="Creatininase"/>
    <property type="match status" value="1"/>
</dbReference>
<dbReference type="Proteomes" id="UP000298781">
    <property type="component" value="Chromosome"/>
</dbReference>
<dbReference type="GO" id="GO:0009231">
    <property type="term" value="P:riboflavin biosynthetic process"/>
    <property type="evidence" value="ECO:0007669"/>
    <property type="project" value="TreeGrafter"/>
</dbReference>
<dbReference type="SUPFAM" id="SSF102215">
    <property type="entry name" value="Creatininase"/>
    <property type="match status" value="1"/>
</dbReference>
<dbReference type="InterPro" id="IPR003785">
    <property type="entry name" value="Creatininase/forma_Hydrolase"/>
</dbReference>
<comment type="cofactor">
    <cofactor evidence="1">
        <name>Zn(2+)</name>
        <dbReference type="ChEBI" id="CHEBI:29105"/>
    </cofactor>
</comment>
<keyword evidence="7" id="KW-1185">Reference proteome</keyword>
<dbReference type="RefSeq" id="WP_136958679.1">
    <property type="nucleotide sequence ID" value="NZ_CP039690.1"/>
</dbReference>
<evidence type="ECO:0000256" key="1">
    <source>
        <dbReference type="ARBA" id="ARBA00001947"/>
    </source>
</evidence>
<dbReference type="EMBL" id="CP039690">
    <property type="protein sequence ID" value="QCI63218.1"/>
    <property type="molecule type" value="Genomic_DNA"/>
</dbReference>
<dbReference type="AlphaFoldDB" id="A0A4D7AWI1"/>
<dbReference type="PANTHER" id="PTHR35005">
    <property type="entry name" value="3-DEHYDRO-SCYLLO-INOSOSE HYDROLASE"/>
    <property type="match status" value="1"/>
</dbReference>
<evidence type="ECO:0000313" key="6">
    <source>
        <dbReference type="EMBL" id="QCI63218.1"/>
    </source>
</evidence>
<sequence length="275" mass="29934">MKQDPLMAGTMAEMTGDAIKAAAARGALAILPVGVMECHGPHLPIGTDAFIAHALARLTAGYATAEGTEALVAPSFYWGINSVLAEFPGSFRIRPETAAMLLDDILGSLLANGFGQVLVVSHHGDLAHNEMIRDVLAARHARGDSGLRWLYAPFRWRMFARLGLTGAEPIWVPWEPGPDLENFRLTGVFGVHADEYETAAIVRYFPETVDYQALRHLPPTKLTRDDLPAWRNGGADARALTPDGYFGAPNPVDPDLWRHFDETARIMAEALVAGR</sequence>
<evidence type="ECO:0000313" key="7">
    <source>
        <dbReference type="Proteomes" id="UP000298781"/>
    </source>
</evidence>
<dbReference type="OrthoDB" id="9801445at2"/>
<reference evidence="6 7" key="1">
    <citation type="submission" date="2019-04" db="EMBL/GenBank/DDBJ databases">
        <title>Phreatobacter aquaticus sp. nov.</title>
        <authorList>
            <person name="Choi A."/>
        </authorList>
    </citation>
    <scope>NUCLEOTIDE SEQUENCE [LARGE SCALE GENOMIC DNA]</scope>
    <source>
        <strain evidence="6 7">KCTC 52518</strain>
    </source>
</reference>
<proteinExistence type="inferred from homology"/>
<comment type="similarity">
    <text evidence="5">Belongs to the creatininase superfamily.</text>
</comment>
<keyword evidence="2" id="KW-0479">Metal-binding</keyword>
<dbReference type="Gene3D" id="3.40.50.10310">
    <property type="entry name" value="Creatininase"/>
    <property type="match status" value="1"/>
</dbReference>
<keyword evidence="4" id="KW-0862">Zinc</keyword>
<dbReference type="GO" id="GO:0046872">
    <property type="term" value="F:metal ion binding"/>
    <property type="evidence" value="ECO:0007669"/>
    <property type="project" value="UniProtKB-KW"/>
</dbReference>
<dbReference type="PANTHER" id="PTHR35005:SF1">
    <property type="entry name" value="2-AMINO-5-FORMYLAMINO-6-RIBOSYLAMINOPYRIMIDIN-4(3H)-ONE 5'-MONOPHOSPHATE DEFORMYLASE"/>
    <property type="match status" value="1"/>
</dbReference>
<dbReference type="KEGG" id="pstg:E8M01_02585"/>
<dbReference type="InterPro" id="IPR024087">
    <property type="entry name" value="Creatininase-like_sf"/>
</dbReference>
<name>A0A4D7AWI1_9HYPH</name>